<evidence type="ECO:0000313" key="2">
    <source>
        <dbReference type="Proteomes" id="UP001276659"/>
    </source>
</evidence>
<reference evidence="1" key="1">
    <citation type="submission" date="2022-11" db="EMBL/GenBank/DDBJ databases">
        <title>Chromosomal genome sequence assembly and mating type (MAT) locus characterization of the leprose asexual lichenized fungus Lepraria neglecta (Nyl.) Erichsen.</title>
        <authorList>
            <person name="Allen J.L."/>
            <person name="Pfeffer B."/>
        </authorList>
    </citation>
    <scope>NUCLEOTIDE SEQUENCE</scope>
    <source>
        <strain evidence="1">Allen 5258</strain>
    </source>
</reference>
<evidence type="ECO:0000313" key="1">
    <source>
        <dbReference type="EMBL" id="KAK3179057.1"/>
    </source>
</evidence>
<gene>
    <name evidence="1" type="ORF">OEA41_001196</name>
</gene>
<accession>A0AAD9ZJJ9</accession>
<dbReference type="EMBL" id="JASNWA010000003">
    <property type="protein sequence ID" value="KAK3179057.1"/>
    <property type="molecule type" value="Genomic_DNA"/>
</dbReference>
<proteinExistence type="predicted"/>
<protein>
    <submittedName>
        <fullName evidence="1">Uncharacterized protein</fullName>
    </submittedName>
</protein>
<name>A0AAD9ZJJ9_9LECA</name>
<dbReference type="AlphaFoldDB" id="A0AAD9ZJJ9"/>
<dbReference type="Proteomes" id="UP001276659">
    <property type="component" value="Unassembled WGS sequence"/>
</dbReference>
<sequence length="132" mass="14627">MKAQPQVQPPNGMSSWKSAFAQRVSSKKISEEFEYFARIYDKLTKDGWSPTDAVVYGLEHASAAGKASDLLDDKKQMDKLPKESKVCIVGAGMAGTYLFNDSFLYYKSVVNIVAVALQNVFQVGYEHIHDPG</sequence>
<keyword evidence="2" id="KW-1185">Reference proteome</keyword>
<organism evidence="1 2">
    <name type="scientific">Lepraria neglecta</name>
    <dbReference type="NCBI Taxonomy" id="209136"/>
    <lineage>
        <taxon>Eukaryota</taxon>
        <taxon>Fungi</taxon>
        <taxon>Dikarya</taxon>
        <taxon>Ascomycota</taxon>
        <taxon>Pezizomycotina</taxon>
        <taxon>Lecanoromycetes</taxon>
        <taxon>OSLEUM clade</taxon>
        <taxon>Lecanoromycetidae</taxon>
        <taxon>Lecanorales</taxon>
        <taxon>Lecanorineae</taxon>
        <taxon>Stereocaulaceae</taxon>
        <taxon>Lepraria</taxon>
    </lineage>
</organism>
<comment type="caution">
    <text evidence="1">The sequence shown here is derived from an EMBL/GenBank/DDBJ whole genome shotgun (WGS) entry which is preliminary data.</text>
</comment>